<evidence type="ECO:0000313" key="19">
    <source>
        <dbReference type="WBParaSite" id="SMUV_0000869001-mRNA-1"/>
    </source>
</evidence>
<evidence type="ECO:0000256" key="8">
    <source>
        <dbReference type="ARBA" id="ARBA00022741"/>
    </source>
</evidence>
<evidence type="ECO:0000256" key="7">
    <source>
        <dbReference type="ARBA" id="ARBA00022723"/>
    </source>
</evidence>
<keyword evidence="16" id="KW-0175">Coiled coil</keyword>
<evidence type="ECO:0000256" key="5">
    <source>
        <dbReference type="ARBA" id="ARBA00022555"/>
    </source>
</evidence>
<dbReference type="InterPro" id="IPR045864">
    <property type="entry name" value="aa-tRNA-synth_II/BPL/LPL"/>
</dbReference>
<dbReference type="InterPro" id="IPR009000">
    <property type="entry name" value="Transl_B-barrel_sf"/>
</dbReference>
<dbReference type="PROSITE" id="PS50860">
    <property type="entry name" value="AA_TRNA_LIGASE_II_ALA"/>
    <property type="match status" value="1"/>
</dbReference>
<dbReference type="GO" id="GO:0000049">
    <property type="term" value="F:tRNA binding"/>
    <property type="evidence" value="ECO:0007669"/>
    <property type="project" value="UniProtKB-KW"/>
</dbReference>
<sequence>MEKHMSSSEIRSAFINFFRRHDHVFVRSSSVIPFEDPTLLFANAGMNQFKPIFLGVVEPNSDFAKLKRAVNTQKCIRAGGKHNDLDDVGKDVYHHTFFEMLGNWSFGDYFKVKEVCRWAWEFLTKEVNIPPDRLYITYFGGDEKSGLKPDEECKQIWLDIGLQENRILPFGMKDNFWEMGDIGPCGPCSEIHYDKIGNRDASALVNRDDPMVVEIWNLVFMQYNREENGVLKPLPRKHIDCGLGFERLVAVLQNKESNYDTDVFTPIFNSIEKNANVRKYTGKVGADDTDGIDMAYRVIADHIRTLCIALADGGRPDNVGRGYVLRRILRRGVRYACEKLQAPPKFFSSLVPVVVDILGDTFPELRKDPETIIDIINDEEAQFLKTLNRGRSLFHKSINMLQPNEKSFPGSIAWRLYDTYGFPVDLTQLMAEENDLTVNMEEFEECKQKAIELSSASIGKIRDVVDLDVHAIAELKNKGVPLTDDKFKYAYKAEKITGADSKYTFSPCFGSVLAIRHGGKFVEVLNSGEDGSLIMDKTNFYAEQGGQVFDTGILTKDDKQCSEFVVKNTQVRGGYVVLVGSAEGTFHLGDKLKQTIDEDRRLSIMKNHTGTHVLNFALRQVLGNVEQKGSLVAPDRLRFDFTSKQAMTVGQVKKAEEICQEVIDKSHEVFAEEAPLAKARLINGLRAVFEEAYPDPVRVVSVGVPVDQLIAKPESELGLKTPVEFCGGTHLHNVSHIGLLVITVEEAIAKGVRRIVALTGNEAQRSLNRAERLQTRLQNLTSTVESGISMISDKQKFKAINKEINDLIISLSLATNDVLKEINQAQLPYWKKEEIKLQAKDMQRKLDKANRQAKAAVAEKIISEAEELNTSLSNEEKFFVHIFGPGANGKVLDTALKGMKNVKNVMGFSVDEDTNKVTVFAKVDKSAIEQGLKASEWISKVCEVIGGKGGGKDSQAQAVGESINRIPEAVEAAKLFARLTLGP</sequence>
<evidence type="ECO:0000256" key="6">
    <source>
        <dbReference type="ARBA" id="ARBA00022598"/>
    </source>
</evidence>
<dbReference type="SUPFAM" id="SSF101353">
    <property type="entry name" value="Putative anticodon-binding domain of alanyl-tRNA synthetase (AlaRS)"/>
    <property type="match status" value="1"/>
</dbReference>
<keyword evidence="13 15" id="KW-0030">Aminoacyl-tRNA synthetase</keyword>
<evidence type="ECO:0000313" key="18">
    <source>
        <dbReference type="Proteomes" id="UP000046393"/>
    </source>
</evidence>
<keyword evidence="12 15" id="KW-0648">Protein biosynthesis</keyword>
<dbReference type="EC" id="6.1.1.7" evidence="2"/>
<dbReference type="GO" id="GO:0008270">
    <property type="term" value="F:zinc ion binding"/>
    <property type="evidence" value="ECO:0007669"/>
    <property type="project" value="UniProtKB-UniRule"/>
</dbReference>
<comment type="subunit">
    <text evidence="15">Monomer.</text>
</comment>
<feature type="binding site" evidence="15">
    <location>
        <position position="608"/>
    </location>
    <ligand>
        <name>Zn(2+)</name>
        <dbReference type="ChEBI" id="CHEBI:29105"/>
    </ligand>
</feature>
<comment type="domain">
    <text evidence="15">Consists of three domains; the N-terminal catalytic domain, the editing domain and the C-terminal C-Ala domain. The editing domain removes incorrectly charged amino acids, while the C-Ala domain, along with tRNA(Ala), serves as a bridge to cooperatively bring together the editing and aminoacylation centers thus stimulating deacylation of misacylated tRNAs.</text>
</comment>
<dbReference type="InterPro" id="IPR003156">
    <property type="entry name" value="DHHA1_dom"/>
</dbReference>
<dbReference type="WBParaSite" id="SMUV_0000869001-mRNA-1">
    <property type="protein sequence ID" value="SMUV_0000869001-mRNA-1"/>
    <property type="gene ID" value="SMUV_0000869001"/>
</dbReference>
<feature type="binding site" evidence="15">
    <location>
        <position position="730"/>
    </location>
    <ligand>
        <name>Zn(2+)</name>
        <dbReference type="ChEBI" id="CHEBI:29105"/>
    </ligand>
</feature>
<evidence type="ECO:0000256" key="15">
    <source>
        <dbReference type="HAMAP-Rule" id="MF_03133"/>
    </source>
</evidence>
<dbReference type="InterPro" id="IPR018162">
    <property type="entry name" value="Ala-tRNA-ligase_IIc_anticod-bd"/>
</dbReference>
<evidence type="ECO:0000256" key="14">
    <source>
        <dbReference type="ARBA" id="ARBA00048300"/>
    </source>
</evidence>
<dbReference type="PANTHER" id="PTHR11777">
    <property type="entry name" value="ALANYL-TRNA SYNTHETASE"/>
    <property type="match status" value="1"/>
</dbReference>
<evidence type="ECO:0000256" key="10">
    <source>
        <dbReference type="ARBA" id="ARBA00022840"/>
    </source>
</evidence>
<evidence type="ECO:0000256" key="11">
    <source>
        <dbReference type="ARBA" id="ARBA00022884"/>
    </source>
</evidence>
<dbReference type="Gene3D" id="3.10.310.40">
    <property type="match status" value="1"/>
</dbReference>
<evidence type="ECO:0000256" key="12">
    <source>
        <dbReference type="ARBA" id="ARBA00022917"/>
    </source>
</evidence>
<dbReference type="InterPro" id="IPR012947">
    <property type="entry name" value="tRNA_SAD"/>
</dbReference>
<evidence type="ECO:0000256" key="2">
    <source>
        <dbReference type="ARBA" id="ARBA00013168"/>
    </source>
</evidence>
<dbReference type="Gene3D" id="2.40.30.130">
    <property type="match status" value="1"/>
</dbReference>
<dbReference type="GO" id="GO:0005524">
    <property type="term" value="F:ATP binding"/>
    <property type="evidence" value="ECO:0007669"/>
    <property type="project" value="UniProtKB-UniRule"/>
</dbReference>
<dbReference type="Gene3D" id="3.30.930.10">
    <property type="entry name" value="Bira Bifunctional Protein, Domain 2"/>
    <property type="match status" value="1"/>
</dbReference>
<proteinExistence type="inferred from homology"/>
<evidence type="ECO:0000256" key="9">
    <source>
        <dbReference type="ARBA" id="ARBA00022833"/>
    </source>
</evidence>
<comment type="function">
    <text evidence="15">Catalyzes the attachment of alanine to tRNA(Ala) in a two-step reaction: alanine is first activated by ATP to form Ala-AMP and then transferred to the acceptor end of tRNA(Ala). Also edits incorrectly charged tRNA(Ala) via its editing domain.</text>
</comment>
<keyword evidence="18" id="KW-1185">Reference proteome</keyword>
<dbReference type="Pfam" id="PF07973">
    <property type="entry name" value="tRNA_SAD"/>
    <property type="match status" value="1"/>
</dbReference>
<dbReference type="FunFam" id="3.10.310.40:FF:000002">
    <property type="entry name" value="alanine--tRNA ligase, cytoplasmic"/>
    <property type="match status" value="1"/>
</dbReference>
<dbReference type="GO" id="GO:0004813">
    <property type="term" value="F:alanine-tRNA ligase activity"/>
    <property type="evidence" value="ECO:0007669"/>
    <property type="project" value="UniProtKB-UniRule"/>
</dbReference>
<dbReference type="SMART" id="SM00863">
    <property type="entry name" value="tRNA_SAD"/>
    <property type="match status" value="1"/>
</dbReference>
<dbReference type="InterPro" id="IPR018163">
    <property type="entry name" value="Thr/Ala-tRNA-synth_IIc_edit"/>
</dbReference>
<evidence type="ECO:0000259" key="17">
    <source>
        <dbReference type="PROSITE" id="PS50860"/>
    </source>
</evidence>
<dbReference type="InterPro" id="IPR018165">
    <property type="entry name" value="Ala-tRNA-synth_IIc_core"/>
</dbReference>
<dbReference type="FunFam" id="3.30.930.10:FF:000011">
    <property type="entry name" value="Alanine--tRNA ligase, cytoplasmic"/>
    <property type="match status" value="1"/>
</dbReference>
<dbReference type="SUPFAM" id="SSF50447">
    <property type="entry name" value="Translation proteins"/>
    <property type="match status" value="1"/>
</dbReference>
<keyword evidence="10 15" id="KW-0067">ATP-binding</keyword>
<feature type="coiled-coil region" evidence="16">
    <location>
        <begin position="832"/>
        <end position="875"/>
    </location>
</feature>
<keyword evidence="4" id="KW-0963">Cytoplasm</keyword>
<comment type="similarity">
    <text evidence="1">Belongs to the class-II aminoacyl-tRNA synthetase family. Alax-L subfamily.</text>
</comment>
<dbReference type="NCBIfam" id="TIGR00344">
    <property type="entry name" value="alaS"/>
    <property type="match status" value="1"/>
</dbReference>
<evidence type="ECO:0000256" key="3">
    <source>
        <dbReference type="ARBA" id="ARBA00017959"/>
    </source>
</evidence>
<organism evidence="18 19">
    <name type="scientific">Syphacia muris</name>
    <dbReference type="NCBI Taxonomy" id="451379"/>
    <lineage>
        <taxon>Eukaryota</taxon>
        <taxon>Metazoa</taxon>
        <taxon>Ecdysozoa</taxon>
        <taxon>Nematoda</taxon>
        <taxon>Chromadorea</taxon>
        <taxon>Rhabditida</taxon>
        <taxon>Spirurina</taxon>
        <taxon>Oxyuridomorpha</taxon>
        <taxon>Oxyuroidea</taxon>
        <taxon>Oxyuridae</taxon>
        <taxon>Syphacia</taxon>
    </lineage>
</organism>
<name>A0A0N5AUZ2_9BILA</name>
<reference evidence="19" key="1">
    <citation type="submission" date="2016-04" db="UniProtKB">
        <authorList>
            <consortium name="WormBaseParasite"/>
        </authorList>
    </citation>
    <scope>IDENTIFICATION</scope>
</reference>
<dbReference type="PRINTS" id="PR00980">
    <property type="entry name" value="TRNASYNTHALA"/>
</dbReference>
<protein>
    <recommendedName>
        <fullName evidence="3">Alanine--tRNA ligase</fullName>
        <ecNumber evidence="2">6.1.1.7</ecNumber>
    </recommendedName>
</protein>
<evidence type="ECO:0000256" key="1">
    <source>
        <dbReference type="ARBA" id="ARBA00008429"/>
    </source>
</evidence>
<dbReference type="PANTHER" id="PTHR11777:SF9">
    <property type="entry name" value="ALANINE--TRNA LIGASE, CYTOPLASMIC"/>
    <property type="match status" value="1"/>
</dbReference>
<dbReference type="FunFam" id="3.30.980.10:FF:000004">
    <property type="entry name" value="Alanine--tRNA ligase, cytoplasmic"/>
    <property type="match status" value="1"/>
</dbReference>
<comment type="cofactor">
    <cofactor evidence="15">
        <name>Zn(2+)</name>
        <dbReference type="ChEBI" id="CHEBI:29105"/>
    </cofactor>
    <text evidence="15">Binds 1 zinc ion per subunit.</text>
</comment>
<keyword evidence="11 15" id="KW-0694">RNA-binding</keyword>
<dbReference type="InterPro" id="IPR002318">
    <property type="entry name" value="Ala-tRNA-lgiase_IIc"/>
</dbReference>
<evidence type="ECO:0000256" key="13">
    <source>
        <dbReference type="ARBA" id="ARBA00023146"/>
    </source>
</evidence>
<dbReference type="SUPFAM" id="SSF55681">
    <property type="entry name" value="Class II aaRS and biotin synthetases"/>
    <property type="match status" value="1"/>
</dbReference>
<dbReference type="Gene3D" id="3.30.980.10">
    <property type="entry name" value="Threonyl-trna Synthetase, Chain A, domain 2"/>
    <property type="match status" value="1"/>
</dbReference>
<dbReference type="InterPro" id="IPR023033">
    <property type="entry name" value="Ala_tRNA_ligase_euk/bac"/>
</dbReference>
<dbReference type="Proteomes" id="UP000046393">
    <property type="component" value="Unplaced"/>
</dbReference>
<keyword evidence="8 15" id="KW-0547">Nucleotide-binding</keyword>
<comment type="catalytic activity">
    <reaction evidence="14 15">
        <text>tRNA(Ala) + L-alanine + ATP = L-alanyl-tRNA(Ala) + AMP + diphosphate</text>
        <dbReference type="Rhea" id="RHEA:12540"/>
        <dbReference type="Rhea" id="RHEA-COMP:9657"/>
        <dbReference type="Rhea" id="RHEA-COMP:9923"/>
        <dbReference type="ChEBI" id="CHEBI:30616"/>
        <dbReference type="ChEBI" id="CHEBI:33019"/>
        <dbReference type="ChEBI" id="CHEBI:57972"/>
        <dbReference type="ChEBI" id="CHEBI:78442"/>
        <dbReference type="ChEBI" id="CHEBI:78497"/>
        <dbReference type="ChEBI" id="CHEBI:456215"/>
        <dbReference type="EC" id="6.1.1.7"/>
    </reaction>
</comment>
<dbReference type="HAMAP" id="MF_00036_B">
    <property type="entry name" value="Ala_tRNA_synth_B"/>
    <property type="match status" value="1"/>
</dbReference>
<feature type="binding site" evidence="15">
    <location>
        <position position="726"/>
    </location>
    <ligand>
        <name>Zn(2+)</name>
        <dbReference type="ChEBI" id="CHEBI:29105"/>
    </ligand>
</feature>
<dbReference type="AlphaFoldDB" id="A0A0N5AUZ2"/>
<dbReference type="CDD" id="cd00673">
    <property type="entry name" value="AlaRS_core"/>
    <property type="match status" value="1"/>
</dbReference>
<keyword evidence="6 15" id="KW-0436">Ligase</keyword>
<dbReference type="GO" id="GO:0005739">
    <property type="term" value="C:mitochondrion"/>
    <property type="evidence" value="ECO:0007669"/>
    <property type="project" value="TreeGrafter"/>
</dbReference>
<dbReference type="SUPFAM" id="SSF55186">
    <property type="entry name" value="ThrRS/AlaRS common domain"/>
    <property type="match status" value="1"/>
</dbReference>
<accession>A0A0N5AUZ2</accession>
<evidence type="ECO:0000256" key="4">
    <source>
        <dbReference type="ARBA" id="ARBA00022490"/>
    </source>
</evidence>
<dbReference type="InterPro" id="IPR018164">
    <property type="entry name" value="Ala-tRNA-synth_IIc_N"/>
</dbReference>
<dbReference type="STRING" id="451379.A0A0N5AUZ2"/>
<evidence type="ECO:0000256" key="16">
    <source>
        <dbReference type="SAM" id="Coils"/>
    </source>
</evidence>
<keyword evidence="5 15" id="KW-0820">tRNA-binding</keyword>
<dbReference type="Pfam" id="PF01411">
    <property type="entry name" value="tRNA-synt_2c"/>
    <property type="match status" value="1"/>
</dbReference>
<feature type="binding site" evidence="15">
    <location>
        <position position="612"/>
    </location>
    <ligand>
        <name>Zn(2+)</name>
        <dbReference type="ChEBI" id="CHEBI:29105"/>
    </ligand>
</feature>
<dbReference type="GO" id="GO:0006419">
    <property type="term" value="P:alanyl-tRNA aminoacylation"/>
    <property type="evidence" value="ECO:0007669"/>
    <property type="project" value="InterPro"/>
</dbReference>
<dbReference type="GO" id="GO:0002161">
    <property type="term" value="F:aminoacyl-tRNA deacylase activity"/>
    <property type="evidence" value="ECO:0007669"/>
    <property type="project" value="TreeGrafter"/>
</dbReference>
<dbReference type="Pfam" id="PF02272">
    <property type="entry name" value="DHHA1"/>
    <property type="match status" value="1"/>
</dbReference>
<keyword evidence="7 15" id="KW-0479">Metal-binding</keyword>
<dbReference type="InterPro" id="IPR050058">
    <property type="entry name" value="Ala-tRNA_ligase"/>
</dbReference>
<keyword evidence="9 15" id="KW-0862">Zinc</keyword>
<feature type="domain" description="Alanyl-transfer RNA synthetases family profile" evidence="17">
    <location>
        <begin position="5"/>
        <end position="769"/>
    </location>
</feature>